<sequence length="1146" mass="131635">MAKYTYFAGDVIPGETRPIEVRFSISKDTDDDPHDGVYDWQTPDFMTESLFANFLTEIVDIISNPDKQRFLQLLDPFSASWDELRKWNQKQNKWFDHDGNKICWRVRKACNEKRIGDFITLRPSQGTVRNIDVRINNETDPCGELRREINQLKASREPEVLEETGDDKYPSDDEEEAIYDEVQANPENPNCYYPSQEKMAAILKKRIDKIMSHYHGISRLSDAFNDVEFTVYTARYKMLRDQTEKRIHHPNAGVLSKEELESRDDGSGKKRMFMYIHSNVTEDHFEQLKGKVHDKPNTLFVIIADECHWGITKDKEEKSSAHNLFINEWCKGSPHRNVVVVQISATPFNLLTQNSRLPKVRCEVGNLEVLERESNLQDHESNNSKEVELHVVHWSEVELKNFETGIRMKLKSALNFKDSRYLYVSPDGKLTTVEEDATDFIVQGTHGIVTLQALASKEKEAKLLTVSRDAHRNLKATVDFQQPTKFQVKLDFGVGVVAFCSCENPDHYLAVNELGNVTLKAASVERKWGVSIMKPKASVVPVSFQFYTEVVEVDMAGQQYLSLNYYLSTINCSNKSDQKIREDESFQKRQKKMTDSSSFPIDAFLCAEYCYHILHVSVYNSDEKICQALASPADESPAAEFDRRLDSFICKLEEIPETSEIEYIHPKAFKLVREQLRDEAASDFKENVKIVAQLLKNKSSKETQGEYEVLATSFVACLMYLSQQEMQQIKEETHLNSIIENMTQTLQANDCQKMVKTWNCIVEDSETLSLVKNLIQSGKGKRGKMKIVRAKSTKNANQFYHTLQLARKESSLEDCFEIIKDYGEIQIEKQLMKPSSPFFQKLQPDICMYKSDCSCSERIQQQGCPKCANCHHVHKNLEELCRYVKVSVHESHVDHTPYVLVGKELFKKFKASLNKSPSMCAVDCTSVDRYMTVANKKASTSTSKETASFPLRWLNYEAQKDSYDHQNQETHCNRILLQAEPQIGKTGSYLCLIKYLREDILGMENDSSKSPAAFDEVAPGKLREDILGMENDPSKSPAAFDEGTIYRHKECHPSTIDVVNDDEGAYDWNFPYWKTIEDSPSLSVKPVAPGKYSIGGCFYTHDTQKFPYHLMKSGQSNRSKSSHHLEKGDCIDDMRAWHWYHFKNMC</sequence>
<name>A0A9X0CZC6_9CNID</name>
<dbReference type="PANTHER" id="PTHR15720:SF14">
    <property type="entry name" value="GREB1-LIKE PROTEIN"/>
    <property type="match status" value="1"/>
</dbReference>
<dbReference type="InterPro" id="IPR048657">
    <property type="entry name" value="GREB1-like_cpSF2"/>
</dbReference>
<feature type="domain" description="GREB1-like circularly permuted SF2 helicase" evidence="1">
    <location>
        <begin position="190"/>
        <end position="1015"/>
    </location>
</feature>
<gene>
    <name evidence="2" type="primary">GREB1L_5</name>
    <name evidence="2" type="ORF">OS493_004652</name>
</gene>
<dbReference type="EMBL" id="MU826351">
    <property type="protein sequence ID" value="KAJ7381056.1"/>
    <property type="molecule type" value="Genomic_DNA"/>
</dbReference>
<reference evidence="2" key="1">
    <citation type="submission" date="2023-01" db="EMBL/GenBank/DDBJ databases">
        <title>Genome assembly of the deep-sea coral Lophelia pertusa.</title>
        <authorList>
            <person name="Herrera S."/>
            <person name="Cordes E."/>
        </authorList>
    </citation>
    <scope>NUCLEOTIDE SEQUENCE</scope>
    <source>
        <strain evidence="2">USNM1676648</strain>
        <tissue evidence="2">Polyp</tissue>
    </source>
</reference>
<dbReference type="Proteomes" id="UP001163046">
    <property type="component" value="Unassembled WGS sequence"/>
</dbReference>
<evidence type="ECO:0000259" key="1">
    <source>
        <dbReference type="Pfam" id="PF20692"/>
    </source>
</evidence>
<keyword evidence="3" id="KW-1185">Reference proteome</keyword>
<comment type="caution">
    <text evidence="2">The sequence shown here is derived from an EMBL/GenBank/DDBJ whole genome shotgun (WGS) entry which is preliminary data.</text>
</comment>
<dbReference type="PANTHER" id="PTHR15720">
    <property type="entry name" value="GREB1-RELATED"/>
    <property type="match status" value="1"/>
</dbReference>
<organism evidence="2 3">
    <name type="scientific">Desmophyllum pertusum</name>
    <dbReference type="NCBI Taxonomy" id="174260"/>
    <lineage>
        <taxon>Eukaryota</taxon>
        <taxon>Metazoa</taxon>
        <taxon>Cnidaria</taxon>
        <taxon>Anthozoa</taxon>
        <taxon>Hexacorallia</taxon>
        <taxon>Scleractinia</taxon>
        <taxon>Caryophylliina</taxon>
        <taxon>Caryophylliidae</taxon>
        <taxon>Desmophyllum</taxon>
    </lineage>
</organism>
<dbReference type="AlphaFoldDB" id="A0A9X0CZC6"/>
<proteinExistence type="predicted"/>
<accession>A0A9X0CZC6</accession>
<dbReference type="OrthoDB" id="206748at2759"/>
<dbReference type="Pfam" id="PF20692">
    <property type="entry name" value="cpSF2-GREB1"/>
    <property type="match status" value="1"/>
</dbReference>
<protein>
    <submittedName>
        <fullName evidence="2">GREB1-like protein</fullName>
    </submittedName>
</protein>
<evidence type="ECO:0000313" key="3">
    <source>
        <dbReference type="Proteomes" id="UP001163046"/>
    </source>
</evidence>
<evidence type="ECO:0000313" key="2">
    <source>
        <dbReference type="EMBL" id="KAJ7381056.1"/>
    </source>
</evidence>
<dbReference type="InterPro" id="IPR028422">
    <property type="entry name" value="GREB1"/>
</dbReference>